<proteinExistence type="predicted"/>
<reference evidence="4 5" key="1">
    <citation type="submission" date="2016-08" db="EMBL/GenBank/DDBJ databases">
        <title>Draft genome sequence of Candidatus Piscirickettsia litoralis, from seawater.</title>
        <authorList>
            <person name="Wan X."/>
            <person name="Lee A.J."/>
            <person name="Hou S."/>
            <person name="Donachie S.P."/>
        </authorList>
    </citation>
    <scope>NUCLEOTIDE SEQUENCE [LARGE SCALE GENOMIC DNA]</scope>
    <source>
        <strain evidence="4 5">Y2</strain>
    </source>
</reference>
<dbReference type="EMBL" id="MDTU01000001">
    <property type="protein sequence ID" value="ODN42457.1"/>
    <property type="molecule type" value="Genomic_DNA"/>
</dbReference>
<evidence type="ECO:0000256" key="1">
    <source>
        <dbReference type="ARBA" id="ARBA00023098"/>
    </source>
</evidence>
<gene>
    <name evidence="4" type="ORF">BGC07_05315</name>
</gene>
<feature type="short sequence motif" description="DGA/G" evidence="2">
    <location>
        <begin position="210"/>
        <end position="212"/>
    </location>
</feature>
<evidence type="ECO:0000256" key="2">
    <source>
        <dbReference type="PROSITE-ProRule" id="PRU01161"/>
    </source>
</evidence>
<keyword evidence="2" id="KW-0378">Hydrolase</keyword>
<dbReference type="PANTHER" id="PTHR46394">
    <property type="entry name" value="ANNEXIN"/>
    <property type="match status" value="1"/>
</dbReference>
<protein>
    <recommendedName>
        <fullName evidence="3">PNPLA domain-containing protein</fullName>
    </recommendedName>
</protein>
<keyword evidence="5" id="KW-1185">Reference proteome</keyword>
<sequence>MPYKYIAFMGGGARGVVYPGGYKALVDSGLYKGIEGISGCSIGAISSAIIASGSTPEQFREISSKTNFSLLLGSRSRKTLLSGADGKPLLNFLREVIKNNILSFFEGKNIFDIKDIGKSFTQNKKELETIFYKCKQNKSITFKDLYILHKVAPYRFKNLSVNAVRKDTGESKIFNYKNTPDVEVSIACLASGALPGVIRPVKINGYEYVDGGLHDNLPSAPKYFKTHKKDQVKKSEILLMTLSRKEGPMYKALHSTPTSGDSLYSPSRKDELKQYGIEHLGINLDYKVTDRKKSMYNKVRLNNSNAIELDITGISTTDFKSTNKRKDEYFYRGYFNTYDSLIKKRICKKPDNNYDLRKFF</sequence>
<dbReference type="RefSeq" id="WP_069312254.1">
    <property type="nucleotide sequence ID" value="NZ_MDTU01000001.1"/>
</dbReference>
<dbReference type="Pfam" id="PF01734">
    <property type="entry name" value="Patatin"/>
    <property type="match status" value="1"/>
</dbReference>
<feature type="domain" description="PNPLA" evidence="3">
    <location>
        <begin position="6"/>
        <end position="223"/>
    </location>
</feature>
<accession>A0ABX3A2K3</accession>
<dbReference type="InterPro" id="IPR016035">
    <property type="entry name" value="Acyl_Trfase/lysoPLipase"/>
</dbReference>
<feature type="short sequence motif" description="GXSXG" evidence="2">
    <location>
        <begin position="39"/>
        <end position="43"/>
    </location>
</feature>
<evidence type="ECO:0000259" key="3">
    <source>
        <dbReference type="PROSITE" id="PS51635"/>
    </source>
</evidence>
<evidence type="ECO:0000313" key="4">
    <source>
        <dbReference type="EMBL" id="ODN42457.1"/>
    </source>
</evidence>
<dbReference type="PROSITE" id="PS51635">
    <property type="entry name" value="PNPLA"/>
    <property type="match status" value="1"/>
</dbReference>
<keyword evidence="2" id="KW-0442">Lipid degradation</keyword>
<evidence type="ECO:0000313" key="5">
    <source>
        <dbReference type="Proteomes" id="UP000094329"/>
    </source>
</evidence>
<feature type="short sequence motif" description="GXGXXG" evidence="2">
    <location>
        <begin position="10"/>
        <end position="15"/>
    </location>
</feature>
<dbReference type="Gene3D" id="3.40.1090.10">
    <property type="entry name" value="Cytosolic phospholipase A2 catalytic domain"/>
    <property type="match status" value="1"/>
</dbReference>
<dbReference type="PANTHER" id="PTHR46394:SF1">
    <property type="entry name" value="PNPLA DOMAIN-CONTAINING PROTEIN"/>
    <property type="match status" value="1"/>
</dbReference>
<comment type="caution">
    <text evidence="4">The sequence shown here is derived from an EMBL/GenBank/DDBJ whole genome shotgun (WGS) entry which is preliminary data.</text>
</comment>
<dbReference type="InterPro" id="IPR002641">
    <property type="entry name" value="PNPLA_dom"/>
</dbReference>
<name>A0ABX3A2K3_9GAMM</name>
<keyword evidence="1 2" id="KW-0443">Lipid metabolism</keyword>
<feature type="active site" description="Proton acceptor" evidence="2">
    <location>
        <position position="210"/>
    </location>
</feature>
<dbReference type="SUPFAM" id="SSF52151">
    <property type="entry name" value="FabD/lysophospholipase-like"/>
    <property type="match status" value="1"/>
</dbReference>
<organism evidence="4 5">
    <name type="scientific">Piscirickettsia litoralis</name>
    <dbReference type="NCBI Taxonomy" id="1891921"/>
    <lineage>
        <taxon>Bacteria</taxon>
        <taxon>Pseudomonadati</taxon>
        <taxon>Pseudomonadota</taxon>
        <taxon>Gammaproteobacteria</taxon>
        <taxon>Thiotrichales</taxon>
        <taxon>Piscirickettsiaceae</taxon>
        <taxon>Piscirickettsia</taxon>
    </lineage>
</organism>
<dbReference type="InterPro" id="IPR052580">
    <property type="entry name" value="Lipid_Hydrolase"/>
</dbReference>
<feature type="active site" description="Nucleophile" evidence="2">
    <location>
        <position position="41"/>
    </location>
</feature>
<dbReference type="Proteomes" id="UP000094329">
    <property type="component" value="Unassembled WGS sequence"/>
</dbReference>